<evidence type="ECO:0000256" key="3">
    <source>
        <dbReference type="ARBA" id="ARBA00038050"/>
    </source>
</evidence>
<dbReference type="Gene3D" id="3.40.1490.10">
    <property type="entry name" value="Bit1"/>
    <property type="match status" value="1"/>
</dbReference>
<dbReference type="Proteomes" id="UP000242877">
    <property type="component" value="Unassembled WGS sequence"/>
</dbReference>
<dbReference type="FunFam" id="3.40.1490.10:FF:000001">
    <property type="entry name" value="Peptidyl-tRNA hydrolase 2"/>
    <property type="match status" value="1"/>
</dbReference>
<dbReference type="VEuPathDB" id="FungiDB:AAP_02639"/>
<proteinExistence type="inferred from homology"/>
<dbReference type="GO" id="GO:0004045">
    <property type="term" value="F:peptidyl-tRNA hydrolase activity"/>
    <property type="evidence" value="ECO:0007669"/>
    <property type="project" value="UniProtKB-EC"/>
</dbReference>
<dbReference type="SUPFAM" id="SSF102462">
    <property type="entry name" value="Peptidyl-tRNA hydrolase II"/>
    <property type="match status" value="1"/>
</dbReference>
<dbReference type="Pfam" id="PF01981">
    <property type="entry name" value="PTH2"/>
    <property type="match status" value="1"/>
</dbReference>
<comment type="similarity">
    <text evidence="3">Belongs to the PTH2 family.</text>
</comment>
<dbReference type="InterPro" id="IPR002833">
    <property type="entry name" value="PTH2"/>
</dbReference>
<dbReference type="PANTHER" id="PTHR12649">
    <property type="entry name" value="PEPTIDYL-TRNA HYDROLASE 2"/>
    <property type="match status" value="1"/>
</dbReference>
<dbReference type="GO" id="GO:0005829">
    <property type="term" value="C:cytosol"/>
    <property type="evidence" value="ECO:0007669"/>
    <property type="project" value="TreeGrafter"/>
</dbReference>
<sequence length="214" mass="22423">MSTSAALSERSPATTLSVVVATALIAGVTGYFVGKGASIGLFCNPASSSSIKKGEHVDTGLKGSEDSDESEDSSDSEEEDSDEEDVGDLANFDSNKEDVKLVLVVRTDLGMTKGKIAAQCSHATLACYKTLVASPAQRSLLSRWERQGQPKIALQVKSEDDLLMLQAQAMSLGLCARVIRDAGRTQIASGSMTVVGIIGPRSIVDNVTGSLKLL</sequence>
<keyword evidence="6" id="KW-1133">Transmembrane helix</keyword>
<dbReference type="OrthoDB" id="1733656at2759"/>
<reference evidence="7 8" key="1">
    <citation type="journal article" date="2016" name="Genome Biol. Evol.">
        <title>Divergent and convergent evolution of fungal pathogenicity.</title>
        <authorList>
            <person name="Shang Y."/>
            <person name="Xiao G."/>
            <person name="Zheng P."/>
            <person name="Cen K."/>
            <person name="Zhan S."/>
            <person name="Wang C."/>
        </authorList>
    </citation>
    <scope>NUCLEOTIDE SEQUENCE [LARGE SCALE GENOMIC DNA]</scope>
    <source>
        <strain evidence="7 8">ARSEF 7405</strain>
    </source>
</reference>
<keyword evidence="6" id="KW-0472">Membrane</keyword>
<accession>A0A162IGP5</accession>
<evidence type="ECO:0000256" key="1">
    <source>
        <dbReference type="ARBA" id="ARBA00013260"/>
    </source>
</evidence>
<protein>
    <recommendedName>
        <fullName evidence="1">peptidyl-tRNA hydrolase</fullName>
        <ecNumber evidence="1">3.1.1.29</ecNumber>
    </recommendedName>
</protein>
<evidence type="ECO:0000256" key="2">
    <source>
        <dbReference type="ARBA" id="ARBA00022801"/>
    </source>
</evidence>
<comment type="catalytic activity">
    <reaction evidence="4">
        <text>an N-acyl-L-alpha-aminoacyl-tRNA + H2O = an N-acyl-L-amino acid + a tRNA + H(+)</text>
        <dbReference type="Rhea" id="RHEA:54448"/>
        <dbReference type="Rhea" id="RHEA-COMP:10123"/>
        <dbReference type="Rhea" id="RHEA-COMP:13883"/>
        <dbReference type="ChEBI" id="CHEBI:15377"/>
        <dbReference type="ChEBI" id="CHEBI:15378"/>
        <dbReference type="ChEBI" id="CHEBI:59874"/>
        <dbReference type="ChEBI" id="CHEBI:78442"/>
        <dbReference type="ChEBI" id="CHEBI:138191"/>
        <dbReference type="EC" id="3.1.1.29"/>
    </reaction>
</comment>
<dbReference type="EMBL" id="AZGZ01000009">
    <property type="protein sequence ID" value="KZZ93173.1"/>
    <property type="molecule type" value="Genomic_DNA"/>
</dbReference>
<gene>
    <name evidence="7" type="ORF">AAP_02639</name>
</gene>
<evidence type="ECO:0000256" key="5">
    <source>
        <dbReference type="SAM" id="MobiDB-lite"/>
    </source>
</evidence>
<keyword evidence="6" id="KW-0812">Transmembrane</keyword>
<dbReference type="AlphaFoldDB" id="A0A162IGP5"/>
<evidence type="ECO:0000256" key="6">
    <source>
        <dbReference type="SAM" id="Phobius"/>
    </source>
</evidence>
<dbReference type="CDD" id="cd02430">
    <property type="entry name" value="PTH2"/>
    <property type="match status" value="1"/>
</dbReference>
<feature type="transmembrane region" description="Helical" evidence="6">
    <location>
        <begin position="12"/>
        <end position="33"/>
    </location>
</feature>
<feature type="region of interest" description="Disordered" evidence="5">
    <location>
        <begin position="51"/>
        <end position="90"/>
    </location>
</feature>
<evidence type="ECO:0000313" key="8">
    <source>
        <dbReference type="Proteomes" id="UP000242877"/>
    </source>
</evidence>
<evidence type="ECO:0000256" key="4">
    <source>
        <dbReference type="ARBA" id="ARBA00048707"/>
    </source>
</evidence>
<keyword evidence="2 7" id="KW-0378">Hydrolase</keyword>
<dbReference type="NCBIfam" id="TIGR00283">
    <property type="entry name" value="arch_pth2"/>
    <property type="match status" value="1"/>
</dbReference>
<comment type="caution">
    <text evidence="7">The sequence shown here is derived from an EMBL/GenBank/DDBJ whole genome shotgun (WGS) entry which is preliminary data.</text>
</comment>
<dbReference type="PANTHER" id="PTHR12649:SF11">
    <property type="entry name" value="PEPTIDYL-TRNA HYDROLASE 2, MITOCHONDRIAL"/>
    <property type="match status" value="1"/>
</dbReference>
<name>A0A162IGP5_9EURO</name>
<dbReference type="EC" id="3.1.1.29" evidence="1"/>
<feature type="compositionally biased region" description="Acidic residues" evidence="5">
    <location>
        <begin position="66"/>
        <end position="87"/>
    </location>
</feature>
<feature type="compositionally biased region" description="Basic and acidic residues" evidence="5">
    <location>
        <begin position="52"/>
        <end position="65"/>
    </location>
</feature>
<evidence type="ECO:0000313" key="7">
    <source>
        <dbReference type="EMBL" id="KZZ93173.1"/>
    </source>
</evidence>
<organism evidence="7 8">
    <name type="scientific">Ascosphaera apis ARSEF 7405</name>
    <dbReference type="NCBI Taxonomy" id="392613"/>
    <lineage>
        <taxon>Eukaryota</taxon>
        <taxon>Fungi</taxon>
        <taxon>Dikarya</taxon>
        <taxon>Ascomycota</taxon>
        <taxon>Pezizomycotina</taxon>
        <taxon>Eurotiomycetes</taxon>
        <taxon>Eurotiomycetidae</taxon>
        <taxon>Onygenales</taxon>
        <taxon>Ascosphaeraceae</taxon>
        <taxon>Ascosphaera</taxon>
    </lineage>
</organism>
<dbReference type="InterPro" id="IPR023476">
    <property type="entry name" value="Pep_tRNA_hydro_II_dom_sf"/>
</dbReference>
<keyword evidence="8" id="KW-1185">Reference proteome</keyword>